<proteinExistence type="predicted"/>
<dbReference type="InterPro" id="IPR016035">
    <property type="entry name" value="Acyl_Trfase/lysoPLipase"/>
</dbReference>
<evidence type="ECO:0000256" key="4">
    <source>
        <dbReference type="SAM" id="SignalP"/>
    </source>
</evidence>
<dbReference type="Gene3D" id="3.40.1090.10">
    <property type="entry name" value="Cytosolic phospholipase A2 catalytic domain"/>
    <property type="match status" value="1"/>
</dbReference>
<dbReference type="GO" id="GO:0016042">
    <property type="term" value="P:lipid catabolic process"/>
    <property type="evidence" value="ECO:0007669"/>
    <property type="project" value="UniProtKB-UniRule"/>
</dbReference>
<feature type="region of interest" description="Disordered" evidence="3">
    <location>
        <begin position="397"/>
        <end position="419"/>
    </location>
</feature>
<name>A0A5C8P912_9HYPH</name>
<evidence type="ECO:0000256" key="1">
    <source>
        <dbReference type="ARBA" id="ARBA00023098"/>
    </source>
</evidence>
<feature type="domain" description="PNPLA" evidence="5">
    <location>
        <begin position="89"/>
        <end position="284"/>
    </location>
</feature>
<evidence type="ECO:0000256" key="2">
    <source>
        <dbReference type="PROSITE-ProRule" id="PRU01161"/>
    </source>
</evidence>
<dbReference type="OrthoDB" id="323481at2"/>
<dbReference type="PROSITE" id="PS51257">
    <property type="entry name" value="PROKAR_LIPOPROTEIN"/>
    <property type="match status" value="1"/>
</dbReference>
<reference evidence="6 7" key="1">
    <citation type="submission" date="2019-06" db="EMBL/GenBank/DDBJ databases">
        <title>New taxonomy in bacterial strain CC-CFT640, isolated from vineyard.</title>
        <authorList>
            <person name="Lin S.-Y."/>
            <person name="Tsai C.-F."/>
            <person name="Young C.-C."/>
        </authorList>
    </citation>
    <scope>NUCLEOTIDE SEQUENCE [LARGE SCALE GENOMIC DNA]</scope>
    <source>
        <strain evidence="6 7">CC-CFT640</strain>
    </source>
</reference>
<feature type="short sequence motif" description="DGA/G" evidence="2">
    <location>
        <begin position="268"/>
        <end position="270"/>
    </location>
</feature>
<sequence>MRFGFRRWVAVVMVTIAATLSGCGVLPDRAPYVAADLNEAHVVGFPADIRIWGDTGITAALERDVRSAIEQERQASRAGAGPLPPLNVLALSGGGEDGAFGAGVLTGWSERGDRPVFHVVTGVSTGSLIAPFAFVGAAEDTHLREAFTTVDKKNIFIIQGIFKILFGESVAETAPLREMVGRFVTPELLQEVAAAHRSGRRLFVVTTHLDSQRPVLWDMGKIASSGNPKAITLFREVLVASAAMPGVFPPIYFDVQSGDRRFQEMHVDGGVTAQVFSMPLSVTALMAAAPSRERHLYVVINNRITPQFDMPRRGIVSIAGRSISTLIKMQGASGTRDIYHFAKDVKADFNLAYIDDGFTEVTPAPFDRGYMNKLFAYGHTLGRQGYPWRKVPPGLEEISKPAPSPAPAPTRRAAAAVGG</sequence>
<comment type="caution">
    <text evidence="6">The sequence shown here is derived from an EMBL/GenBank/DDBJ whole genome shotgun (WGS) entry which is preliminary data.</text>
</comment>
<feature type="active site" description="Proton acceptor" evidence="2">
    <location>
        <position position="268"/>
    </location>
</feature>
<dbReference type="EMBL" id="VDUZ01000066">
    <property type="protein sequence ID" value="TXL70049.1"/>
    <property type="molecule type" value="Genomic_DNA"/>
</dbReference>
<keyword evidence="7" id="KW-1185">Reference proteome</keyword>
<dbReference type="Proteomes" id="UP000321638">
    <property type="component" value="Unassembled WGS sequence"/>
</dbReference>
<dbReference type="SUPFAM" id="SSF52151">
    <property type="entry name" value="FabD/lysophospholipase-like"/>
    <property type="match status" value="1"/>
</dbReference>
<feature type="signal peptide" evidence="4">
    <location>
        <begin position="1"/>
        <end position="23"/>
    </location>
</feature>
<organism evidence="6 7">
    <name type="scientific">Vineibacter terrae</name>
    <dbReference type="NCBI Taxonomy" id="2586908"/>
    <lineage>
        <taxon>Bacteria</taxon>
        <taxon>Pseudomonadati</taxon>
        <taxon>Pseudomonadota</taxon>
        <taxon>Alphaproteobacteria</taxon>
        <taxon>Hyphomicrobiales</taxon>
        <taxon>Vineibacter</taxon>
    </lineage>
</organism>
<dbReference type="GO" id="GO:0016787">
    <property type="term" value="F:hydrolase activity"/>
    <property type="evidence" value="ECO:0007669"/>
    <property type="project" value="UniProtKB-UniRule"/>
</dbReference>
<dbReference type="AlphaFoldDB" id="A0A5C8P912"/>
<feature type="short sequence motif" description="GXGXXG" evidence="2">
    <location>
        <begin position="93"/>
        <end position="98"/>
    </location>
</feature>
<keyword evidence="2" id="KW-0378">Hydrolase</keyword>
<dbReference type="Pfam" id="PF01734">
    <property type="entry name" value="Patatin"/>
    <property type="match status" value="1"/>
</dbReference>
<feature type="compositionally biased region" description="Low complexity" evidence="3">
    <location>
        <begin position="409"/>
        <end position="419"/>
    </location>
</feature>
<evidence type="ECO:0000313" key="6">
    <source>
        <dbReference type="EMBL" id="TXL70049.1"/>
    </source>
</evidence>
<keyword evidence="1 2" id="KW-0443">Lipid metabolism</keyword>
<dbReference type="RefSeq" id="WP_147851880.1">
    <property type="nucleotide sequence ID" value="NZ_VDUZ01000066.1"/>
</dbReference>
<feature type="chain" id="PRO_5022755619" description="PNPLA domain-containing protein" evidence="4">
    <location>
        <begin position="24"/>
        <end position="419"/>
    </location>
</feature>
<gene>
    <name evidence="6" type="ORF">FHP25_36145</name>
</gene>
<dbReference type="PROSITE" id="PS51635">
    <property type="entry name" value="PNPLA"/>
    <property type="match status" value="1"/>
</dbReference>
<protein>
    <recommendedName>
        <fullName evidence="5">PNPLA domain-containing protein</fullName>
    </recommendedName>
</protein>
<feature type="short sequence motif" description="GXSXG" evidence="2">
    <location>
        <begin position="122"/>
        <end position="126"/>
    </location>
</feature>
<evidence type="ECO:0000256" key="3">
    <source>
        <dbReference type="SAM" id="MobiDB-lite"/>
    </source>
</evidence>
<evidence type="ECO:0000313" key="7">
    <source>
        <dbReference type="Proteomes" id="UP000321638"/>
    </source>
</evidence>
<evidence type="ECO:0000259" key="5">
    <source>
        <dbReference type="PROSITE" id="PS51635"/>
    </source>
</evidence>
<dbReference type="InterPro" id="IPR002641">
    <property type="entry name" value="PNPLA_dom"/>
</dbReference>
<feature type="active site" description="Nucleophile" evidence="2">
    <location>
        <position position="124"/>
    </location>
</feature>
<keyword evidence="4" id="KW-0732">Signal</keyword>
<accession>A0A5C8P912</accession>
<keyword evidence="2" id="KW-0442">Lipid degradation</keyword>